<dbReference type="PRINTS" id="PR00950">
    <property type="entry name" value="TYPE3IMSPROT"/>
</dbReference>
<comment type="similarity">
    <text evidence="2 13">Belongs to the type III secretion exporter family.</text>
</comment>
<evidence type="ECO:0000256" key="13">
    <source>
        <dbReference type="RuleBase" id="RU364091"/>
    </source>
</evidence>
<dbReference type="Gene3D" id="3.40.1690.10">
    <property type="entry name" value="secretion proteins EscU"/>
    <property type="match status" value="1"/>
</dbReference>
<dbReference type="EMBL" id="AP018907">
    <property type="protein sequence ID" value="BBF91861.1"/>
    <property type="molecule type" value="Genomic_DNA"/>
</dbReference>
<comment type="subcellular location">
    <subcellularLocation>
        <location evidence="1">Cell membrane</location>
        <topology evidence="1">Multi-pass membrane protein</topology>
    </subcellularLocation>
</comment>
<feature type="compositionally biased region" description="Basic and acidic residues" evidence="14">
    <location>
        <begin position="7"/>
        <end position="20"/>
    </location>
</feature>
<dbReference type="RefSeq" id="WP_126397407.1">
    <property type="nucleotide sequence ID" value="NZ_AP018907.1"/>
</dbReference>
<dbReference type="InterPro" id="IPR006135">
    <property type="entry name" value="T3SS_substrate_exporter"/>
</dbReference>
<evidence type="ECO:0000313" key="16">
    <source>
        <dbReference type="Proteomes" id="UP000266934"/>
    </source>
</evidence>
<comment type="function">
    <text evidence="12 13">Required for formation of the rod structure in the basal body of the flagellar apparatus. Together with FliI and FliH, may constitute the export apparatus of flagellin.</text>
</comment>
<keyword evidence="15" id="KW-0969">Cilium</keyword>
<keyword evidence="4 13" id="KW-0813">Transport</keyword>
<keyword evidence="8 13" id="KW-0653">Protein transport</keyword>
<evidence type="ECO:0000256" key="8">
    <source>
        <dbReference type="ARBA" id="ARBA00022927"/>
    </source>
</evidence>
<evidence type="ECO:0000256" key="9">
    <source>
        <dbReference type="ARBA" id="ARBA00022989"/>
    </source>
</evidence>
<evidence type="ECO:0000256" key="6">
    <source>
        <dbReference type="ARBA" id="ARBA00022692"/>
    </source>
</evidence>
<evidence type="ECO:0000256" key="7">
    <source>
        <dbReference type="ARBA" id="ARBA00022795"/>
    </source>
</evidence>
<accession>A0A348FX28</accession>
<dbReference type="InterPro" id="IPR029025">
    <property type="entry name" value="T3SS_substrate_exporter_C"/>
</dbReference>
<organism evidence="15 16">
    <name type="scientific">Blastochloris tepida</name>
    <dbReference type="NCBI Taxonomy" id="2233851"/>
    <lineage>
        <taxon>Bacteria</taxon>
        <taxon>Pseudomonadati</taxon>
        <taxon>Pseudomonadota</taxon>
        <taxon>Alphaproteobacteria</taxon>
        <taxon>Hyphomicrobiales</taxon>
        <taxon>Blastochloridaceae</taxon>
        <taxon>Blastochloris</taxon>
    </lineage>
</organism>
<evidence type="ECO:0000256" key="12">
    <source>
        <dbReference type="ARBA" id="ARBA00025078"/>
    </source>
</evidence>
<keyword evidence="6 13" id="KW-0812">Transmembrane</keyword>
<dbReference type="GO" id="GO:0009306">
    <property type="term" value="P:protein secretion"/>
    <property type="evidence" value="ECO:0007669"/>
    <property type="project" value="InterPro"/>
</dbReference>
<keyword evidence="5 13" id="KW-1003">Cell membrane</keyword>
<protein>
    <recommendedName>
        <fullName evidence="3 13">Flagellar biosynthetic protein FlhB</fullName>
    </recommendedName>
</protein>
<dbReference type="InterPro" id="IPR006136">
    <property type="entry name" value="FlhB"/>
</dbReference>
<name>A0A348FX28_9HYPH</name>
<keyword evidence="10 13" id="KW-0472">Membrane</keyword>
<keyword evidence="15" id="KW-0966">Cell projection</keyword>
<evidence type="ECO:0000256" key="14">
    <source>
        <dbReference type="SAM" id="MobiDB-lite"/>
    </source>
</evidence>
<keyword evidence="9 13" id="KW-1133">Transmembrane helix</keyword>
<dbReference type="PANTHER" id="PTHR30531:SF12">
    <property type="entry name" value="FLAGELLAR BIOSYNTHETIC PROTEIN FLHB"/>
    <property type="match status" value="1"/>
</dbReference>
<evidence type="ECO:0000313" key="15">
    <source>
        <dbReference type="EMBL" id="BBF91861.1"/>
    </source>
</evidence>
<keyword evidence="16" id="KW-1185">Reference proteome</keyword>
<evidence type="ECO:0000256" key="1">
    <source>
        <dbReference type="ARBA" id="ARBA00004651"/>
    </source>
</evidence>
<evidence type="ECO:0000256" key="11">
    <source>
        <dbReference type="ARBA" id="ARBA00023225"/>
    </source>
</evidence>
<dbReference type="GO" id="GO:0005886">
    <property type="term" value="C:plasma membrane"/>
    <property type="evidence" value="ECO:0007669"/>
    <property type="project" value="UniProtKB-SubCell"/>
</dbReference>
<proteinExistence type="inferred from homology"/>
<evidence type="ECO:0000256" key="2">
    <source>
        <dbReference type="ARBA" id="ARBA00010690"/>
    </source>
</evidence>
<dbReference type="Gene3D" id="6.10.250.2080">
    <property type="match status" value="1"/>
</dbReference>
<reference evidence="15 16" key="1">
    <citation type="submission" date="2018-08" db="EMBL/GenBank/DDBJ databases">
        <title>Complete genome sequencing of Blastochloris tepida GI.</title>
        <authorList>
            <person name="Tsukatani Y."/>
            <person name="Mori H."/>
        </authorList>
    </citation>
    <scope>NUCLEOTIDE SEQUENCE [LARGE SCALE GENOMIC DNA]</scope>
    <source>
        <strain evidence="15 16">GI</strain>
    </source>
</reference>
<feature type="transmembrane region" description="Helical" evidence="13">
    <location>
        <begin position="143"/>
        <end position="166"/>
    </location>
</feature>
<dbReference type="SUPFAM" id="SSF160544">
    <property type="entry name" value="EscU C-terminal domain-like"/>
    <property type="match status" value="1"/>
</dbReference>
<dbReference type="GO" id="GO:0044780">
    <property type="term" value="P:bacterial-type flagellum assembly"/>
    <property type="evidence" value="ECO:0007669"/>
    <property type="project" value="InterPro"/>
</dbReference>
<sequence length="357" mass="39313">MAESGDDTERTEEPTPKRIEEAIERGDVAKSQEVNTWFVLSAGALMLLMFGPSTAESLTASFRGILANAATVPADAGGLTRFVVQVAVETAQAVALPLMMMALAGVASNIVQHRLLWTTEPITPKLSKISPINGLKRVFGKEALVQFVKGLVKIAIVGGVLYAILWPQRERLALVVASDLATLPELALALSLKLFIGVIAVMTVVAVLDYLYQWTSWRKRLRMSLREIREEFKQSEGDPHVKARIKSIRQSRMKKRMIAQVPKASVVITNPTHYAVALQYEKGMTAPVCVAKGLDALALRIREEAEKHDIPVVENPPLARALHASVGLDEEITPEHYKAVAEVIGYVLSLRRRWRPS</sequence>
<dbReference type="KEGG" id="blag:BLTE_05460"/>
<dbReference type="Pfam" id="PF01312">
    <property type="entry name" value="Bac_export_2"/>
    <property type="match status" value="1"/>
</dbReference>
<keyword evidence="7 13" id="KW-1005">Bacterial flagellum biogenesis</keyword>
<feature type="transmembrane region" description="Helical" evidence="13">
    <location>
        <begin position="186"/>
        <end position="212"/>
    </location>
</feature>
<dbReference type="NCBIfam" id="TIGR00328">
    <property type="entry name" value="flhB"/>
    <property type="match status" value="1"/>
</dbReference>
<dbReference type="AlphaFoldDB" id="A0A348FX28"/>
<gene>
    <name evidence="13 15" type="primary">flhB</name>
    <name evidence="15" type="ORF">BLTE_05460</name>
</gene>
<dbReference type="OrthoDB" id="9807950at2"/>
<evidence type="ECO:0000256" key="5">
    <source>
        <dbReference type="ARBA" id="ARBA00022475"/>
    </source>
</evidence>
<evidence type="ECO:0000256" key="10">
    <source>
        <dbReference type="ARBA" id="ARBA00023136"/>
    </source>
</evidence>
<feature type="region of interest" description="Disordered" evidence="14">
    <location>
        <begin position="1"/>
        <end position="20"/>
    </location>
</feature>
<evidence type="ECO:0000256" key="3">
    <source>
        <dbReference type="ARBA" id="ARBA00021622"/>
    </source>
</evidence>
<keyword evidence="11 13" id="KW-1006">Bacterial flagellum protein export</keyword>
<comment type="caution">
    <text evidence="13">Lacks conserved residue(s) required for the propagation of feature annotation.</text>
</comment>
<dbReference type="Proteomes" id="UP000266934">
    <property type="component" value="Chromosome"/>
</dbReference>
<evidence type="ECO:0000256" key="4">
    <source>
        <dbReference type="ARBA" id="ARBA00022448"/>
    </source>
</evidence>
<keyword evidence="15" id="KW-0282">Flagellum</keyword>
<dbReference type="PANTHER" id="PTHR30531">
    <property type="entry name" value="FLAGELLAR BIOSYNTHETIC PROTEIN FLHB"/>
    <property type="match status" value="1"/>
</dbReference>